<dbReference type="PANTHER" id="PTHR43293:SF3">
    <property type="entry name" value="CHOLESTEROL RING-CLEAVING HYDROLASE IPDB SUBUNIT"/>
    <property type="match status" value="1"/>
</dbReference>
<keyword evidence="2" id="KW-0808">Transferase</keyword>
<reference evidence="2 3" key="1">
    <citation type="journal article" date="2013" name="ISME J.">
        <title>Metabolic model for the filamentous 'Candidatus Microthrix parvicella' based on genomic and metagenomic analyses.</title>
        <authorList>
            <person name="Jon McIlroy S."/>
            <person name="Kristiansen R."/>
            <person name="Albertsen M."/>
            <person name="Michael Karst S."/>
            <person name="Rossetti S."/>
            <person name="Lund Nielsen J."/>
            <person name="Tandoi V."/>
            <person name="James Seviour R."/>
            <person name="Nielsen P.H."/>
        </authorList>
    </citation>
    <scope>NUCLEOTIDE SEQUENCE [LARGE SCALE GENOMIC DNA]</scope>
    <source>
        <strain evidence="2 3">RN1</strain>
    </source>
</reference>
<dbReference type="PANTHER" id="PTHR43293">
    <property type="entry name" value="ACETATE COA-TRANSFERASE YDIF"/>
    <property type="match status" value="1"/>
</dbReference>
<gene>
    <name evidence="2" type="ORF">BN381_350079</name>
</gene>
<organism evidence="2 3">
    <name type="scientific">Candidatus Neomicrothrix parvicella RN1</name>
    <dbReference type="NCBI Taxonomy" id="1229780"/>
    <lineage>
        <taxon>Bacteria</taxon>
        <taxon>Bacillati</taxon>
        <taxon>Actinomycetota</taxon>
        <taxon>Acidimicrobiia</taxon>
        <taxon>Acidimicrobiales</taxon>
        <taxon>Microthrixaceae</taxon>
        <taxon>Candidatus Neomicrothrix</taxon>
    </lineage>
</organism>
<dbReference type="InterPro" id="IPR037171">
    <property type="entry name" value="NagB/RpiA_transferase-like"/>
</dbReference>
<dbReference type="GO" id="GO:0016740">
    <property type="term" value="F:transferase activity"/>
    <property type="evidence" value="ECO:0007669"/>
    <property type="project" value="UniProtKB-KW"/>
</dbReference>
<dbReference type="EMBL" id="CANL01000029">
    <property type="protein sequence ID" value="CCM64219.1"/>
    <property type="molecule type" value="Genomic_DNA"/>
</dbReference>
<comment type="similarity">
    <text evidence="1">Belongs to the 3-oxoacid CoA-transferase subunit B family.</text>
</comment>
<dbReference type="Gene3D" id="3.40.1080.10">
    <property type="entry name" value="Glutaconate Coenzyme A-transferase"/>
    <property type="match status" value="1"/>
</dbReference>
<dbReference type="RefSeq" id="WP_012227966.1">
    <property type="nucleotide sequence ID" value="NZ_HG422565.1"/>
</dbReference>
<proteinExistence type="inferred from homology"/>
<dbReference type="Proteomes" id="UP000018291">
    <property type="component" value="Unassembled WGS sequence"/>
</dbReference>
<dbReference type="AlphaFoldDB" id="R4YZZ6"/>
<name>R4YZZ6_9ACTN</name>
<evidence type="ECO:0000313" key="2">
    <source>
        <dbReference type="EMBL" id="CCM64219.1"/>
    </source>
</evidence>
<dbReference type="eggNOG" id="COG2057">
    <property type="taxonomic scope" value="Bacteria"/>
</dbReference>
<evidence type="ECO:0000313" key="3">
    <source>
        <dbReference type="Proteomes" id="UP000018291"/>
    </source>
</evidence>
<dbReference type="STRING" id="1229780.BN381_350079"/>
<comment type="caution">
    <text evidence="2">The sequence shown here is derived from an EMBL/GenBank/DDBJ whole genome shotgun (WGS) entry which is preliminary data.</text>
</comment>
<evidence type="ECO:0000256" key="1">
    <source>
        <dbReference type="ARBA" id="ARBA00007047"/>
    </source>
</evidence>
<sequence>MSEQTATNATRADYCAVAIAEAFRGDGERLCNPIGNLPLIGGRLARAAFEPDLAITDGLATLTANTPAVGRPDTDRVVEHWNPYRRMFELLWNGRRHVMMGASQVDRYGNQNLAAIGDWHRPKAQLLGFRGAPGNTISHTTSYFIGNHSPKALVESVDVVSGVGYDRAAELGPETSRFHEIRRVVTNLCVIDFEATDGNGVNCARLRSVHPWSSVDDVVAATGFELAVPDEVPESRAPTTDEISLLRNEIDPDGLAAREVPNE</sequence>
<keyword evidence="3" id="KW-1185">Reference proteome</keyword>
<dbReference type="HOGENOM" id="CLU_069088_0_0_11"/>
<dbReference type="OrthoDB" id="9813111at2"/>
<protein>
    <submittedName>
        <fullName evidence="2">Coenzyme A transferase</fullName>
    </submittedName>
</protein>
<accession>R4YZZ6</accession>
<dbReference type="SUPFAM" id="SSF100950">
    <property type="entry name" value="NagB/RpiA/CoA transferase-like"/>
    <property type="match status" value="1"/>
</dbReference>